<sequence>MPASELGWPVSRTPVFQVFGVKRKSNFDENNCSHTGPHESQEQLGNGAKRPCFHSDLEVNHNHIPPIQQQPFHEQQSQHHIQQQPHHDSHQQLQSNPVQHQHHQQVPGHLMQDVHASSPWQTHGHQESHVSHHVQNTHIMDINEETYSSPPDSTSTDAHMAMDDDCVPDPGQYSTPSSNDPQTPTPRGSGQGYHSQYCSSGDVSPTNSRVKCYCRPSWEGISGLKPCFVSDYY</sequence>
<evidence type="ECO:0000313" key="3">
    <source>
        <dbReference type="Proteomes" id="UP000749559"/>
    </source>
</evidence>
<gene>
    <name evidence="2" type="ORF">OFUS_LOCUS11727</name>
</gene>
<dbReference type="Proteomes" id="UP000749559">
    <property type="component" value="Unassembled WGS sequence"/>
</dbReference>
<evidence type="ECO:0000313" key="2">
    <source>
        <dbReference type="EMBL" id="CAH1785710.1"/>
    </source>
</evidence>
<keyword evidence="3" id="KW-1185">Reference proteome</keyword>
<dbReference type="OrthoDB" id="5831756at2759"/>
<organism evidence="2 3">
    <name type="scientific">Owenia fusiformis</name>
    <name type="common">Polychaete worm</name>
    <dbReference type="NCBI Taxonomy" id="6347"/>
    <lineage>
        <taxon>Eukaryota</taxon>
        <taxon>Metazoa</taxon>
        <taxon>Spiralia</taxon>
        <taxon>Lophotrochozoa</taxon>
        <taxon>Annelida</taxon>
        <taxon>Polychaeta</taxon>
        <taxon>Sedentaria</taxon>
        <taxon>Canalipalpata</taxon>
        <taxon>Sabellida</taxon>
        <taxon>Oweniida</taxon>
        <taxon>Oweniidae</taxon>
        <taxon>Owenia</taxon>
    </lineage>
</organism>
<protein>
    <submittedName>
        <fullName evidence="2">Uncharacterized protein</fullName>
    </submittedName>
</protein>
<comment type="caution">
    <text evidence="2">The sequence shown here is derived from an EMBL/GenBank/DDBJ whole genome shotgun (WGS) entry which is preliminary data.</text>
</comment>
<feature type="region of interest" description="Disordered" evidence="1">
    <location>
        <begin position="144"/>
        <end position="207"/>
    </location>
</feature>
<proteinExistence type="predicted"/>
<feature type="compositionally biased region" description="Low complexity" evidence="1">
    <location>
        <begin position="71"/>
        <end position="84"/>
    </location>
</feature>
<accession>A0A8J1UHI1</accession>
<feature type="region of interest" description="Disordered" evidence="1">
    <location>
        <begin position="71"/>
        <end position="108"/>
    </location>
</feature>
<name>A0A8J1UHI1_OWEFU</name>
<reference evidence="2" key="1">
    <citation type="submission" date="2022-03" db="EMBL/GenBank/DDBJ databases">
        <authorList>
            <person name="Martin C."/>
        </authorList>
    </citation>
    <scope>NUCLEOTIDE SEQUENCE</scope>
</reference>
<feature type="region of interest" description="Disordered" evidence="1">
    <location>
        <begin position="28"/>
        <end position="53"/>
    </location>
</feature>
<evidence type="ECO:0000256" key="1">
    <source>
        <dbReference type="SAM" id="MobiDB-lite"/>
    </source>
</evidence>
<dbReference type="AlphaFoldDB" id="A0A8J1UHI1"/>
<feature type="compositionally biased region" description="Polar residues" evidence="1">
    <location>
        <begin position="172"/>
        <end position="207"/>
    </location>
</feature>
<feature type="compositionally biased region" description="Low complexity" evidence="1">
    <location>
        <begin position="148"/>
        <end position="157"/>
    </location>
</feature>
<dbReference type="EMBL" id="CAIIXF020000006">
    <property type="protein sequence ID" value="CAH1785710.1"/>
    <property type="molecule type" value="Genomic_DNA"/>
</dbReference>